<dbReference type="KEGG" id="ise:JBKA6_0876"/>
<accession>A0A1J1DYE7</accession>
<feature type="transmembrane region" description="Helical" evidence="1">
    <location>
        <begin position="174"/>
        <end position="193"/>
    </location>
</feature>
<dbReference type="InterPro" id="IPR032456">
    <property type="entry name" value="Peptidase_M48_N"/>
</dbReference>
<dbReference type="AlphaFoldDB" id="A0A1J1DYE7"/>
<dbReference type="RefSeq" id="WP_317044152.1">
    <property type="nucleotide sequence ID" value="NZ_AP014564.1"/>
</dbReference>
<protein>
    <submittedName>
        <fullName evidence="3">Peptidase M48</fullName>
    </submittedName>
</protein>
<dbReference type="Pfam" id="PF16491">
    <property type="entry name" value="Peptidase_M48_N"/>
    <property type="match status" value="1"/>
</dbReference>
<name>A0A1J1DYE7_9FLAO</name>
<keyword evidence="1" id="KW-0472">Membrane</keyword>
<feature type="transmembrane region" description="Helical" evidence="1">
    <location>
        <begin position="98"/>
        <end position="124"/>
    </location>
</feature>
<feature type="domain" description="CAAX prenyl protease 1 N-terminal" evidence="2">
    <location>
        <begin position="31"/>
        <end position="202"/>
    </location>
</feature>
<reference evidence="3 4" key="1">
    <citation type="submission" date="2014-03" db="EMBL/GenBank/DDBJ databases">
        <title>complete genome sequence of Flavobacteriaceae bacterium JBKA-6.</title>
        <authorList>
            <person name="Takano T."/>
            <person name="Nakamura Y."/>
            <person name="Takuma S."/>
            <person name="Yasuike M."/>
            <person name="Matsuyama T."/>
            <person name="Sakai T."/>
            <person name="Fujiwara A."/>
            <person name="Kimoto K."/>
            <person name="Fukuda Y."/>
            <person name="Kondo H."/>
            <person name="Hirono I."/>
            <person name="Nakayasu C."/>
        </authorList>
    </citation>
    <scope>NUCLEOTIDE SEQUENCE [LARGE SCALE GENOMIC DNA]</scope>
    <source>
        <strain evidence="3 4">JBKA-6</strain>
    </source>
</reference>
<feature type="transmembrane region" description="Helical" evidence="1">
    <location>
        <begin position="6"/>
        <end position="27"/>
    </location>
</feature>
<evidence type="ECO:0000256" key="1">
    <source>
        <dbReference type="SAM" id="Phobius"/>
    </source>
</evidence>
<keyword evidence="1" id="KW-0812">Transmembrane</keyword>
<keyword evidence="4" id="KW-1185">Reference proteome</keyword>
<dbReference type="PANTHER" id="PTHR10120">
    <property type="entry name" value="CAAX PRENYL PROTEASE 1"/>
    <property type="match status" value="1"/>
</dbReference>
<feature type="transmembrane region" description="Helical" evidence="1">
    <location>
        <begin position="145"/>
        <end position="168"/>
    </location>
</feature>
<evidence type="ECO:0000259" key="2">
    <source>
        <dbReference type="Pfam" id="PF16491"/>
    </source>
</evidence>
<keyword evidence="1" id="KW-1133">Transmembrane helix</keyword>
<dbReference type="Proteomes" id="UP000243197">
    <property type="component" value="Chromosome"/>
</dbReference>
<sequence>MIMDPNYLLIIAVILYVFIFDEIVNYFNYSYYDKPIPDVLRDVYDRKKYLESQDYKKVNYKFSLFNSLFKVILIVVFILSNGFSFLDELVRNYVDNELLISLIFIGALSFANDIISMPFSYYFTFMIESRFGFNTMTKRLFFLDLIKSLILKLIISATLLSAIIWFYQETGKDFWIYAWIVVISFSVFMNLFYSSIIVSPYFQQTDSIR</sequence>
<gene>
    <name evidence="3" type="ORF">JBKA6_0876</name>
</gene>
<dbReference type="EMBL" id="AP014564">
    <property type="protein sequence ID" value="BAV94889.1"/>
    <property type="molecule type" value="Genomic_DNA"/>
</dbReference>
<proteinExistence type="predicted"/>
<feature type="transmembrane region" description="Helical" evidence="1">
    <location>
        <begin position="64"/>
        <end position="86"/>
    </location>
</feature>
<evidence type="ECO:0000313" key="4">
    <source>
        <dbReference type="Proteomes" id="UP000243197"/>
    </source>
</evidence>
<evidence type="ECO:0000313" key="3">
    <source>
        <dbReference type="EMBL" id="BAV94889.1"/>
    </source>
</evidence>
<organism evidence="3 4">
    <name type="scientific">Ichthyobacterium seriolicida</name>
    <dbReference type="NCBI Taxonomy" id="242600"/>
    <lineage>
        <taxon>Bacteria</taxon>
        <taxon>Pseudomonadati</taxon>
        <taxon>Bacteroidota</taxon>
        <taxon>Flavobacteriia</taxon>
        <taxon>Flavobacteriales</taxon>
        <taxon>Ichthyobacteriaceae</taxon>
        <taxon>Ichthyobacterium</taxon>
    </lineage>
</organism>